<gene>
    <name evidence="1" type="ORF">PQ465_08125</name>
</gene>
<proteinExistence type="predicted"/>
<organism evidence="1 2">
    <name type="scientific">Sphingobacterium oryzagri</name>
    <dbReference type="NCBI Taxonomy" id="3025669"/>
    <lineage>
        <taxon>Bacteria</taxon>
        <taxon>Pseudomonadati</taxon>
        <taxon>Bacteroidota</taxon>
        <taxon>Sphingobacteriia</taxon>
        <taxon>Sphingobacteriales</taxon>
        <taxon>Sphingobacteriaceae</taxon>
        <taxon>Sphingobacterium</taxon>
    </lineage>
</organism>
<dbReference type="RefSeq" id="WP_274269043.1">
    <property type="nucleotide sequence ID" value="NZ_CP117880.1"/>
</dbReference>
<keyword evidence="2" id="KW-1185">Reference proteome</keyword>
<accession>A0ABY7WSQ7</accession>
<evidence type="ECO:0000313" key="2">
    <source>
        <dbReference type="Proteomes" id="UP001221558"/>
    </source>
</evidence>
<sequence>MDFNRKFEHVVDGKQVIFDVTYNPQTHFFHVRETDDSEEYLLKFDMASRTWSIDGTSHSKISADELAALVQKNFGHFV</sequence>
<protein>
    <submittedName>
        <fullName evidence="1">Uncharacterized protein</fullName>
    </submittedName>
</protein>
<dbReference type="Proteomes" id="UP001221558">
    <property type="component" value="Chromosome"/>
</dbReference>
<evidence type="ECO:0000313" key="1">
    <source>
        <dbReference type="EMBL" id="WDF70334.1"/>
    </source>
</evidence>
<reference evidence="1 2" key="1">
    <citation type="submission" date="2023-02" db="EMBL/GenBank/DDBJ databases">
        <title>Genome sequence of Sphingobacterium sp. KACC 22765.</title>
        <authorList>
            <person name="Kim S."/>
            <person name="Heo J."/>
            <person name="Kwon S.-W."/>
        </authorList>
    </citation>
    <scope>NUCLEOTIDE SEQUENCE [LARGE SCALE GENOMIC DNA]</scope>
    <source>
        <strain evidence="1 2">KACC 22765</strain>
    </source>
</reference>
<name>A0ABY7WSQ7_9SPHI</name>
<dbReference type="EMBL" id="CP117880">
    <property type="protein sequence ID" value="WDF70334.1"/>
    <property type="molecule type" value="Genomic_DNA"/>
</dbReference>